<dbReference type="OMA" id="IDCDAGK"/>
<evidence type="ECO:0008006" key="6">
    <source>
        <dbReference type="Google" id="ProtNLM"/>
    </source>
</evidence>
<evidence type="ECO:0000313" key="4">
    <source>
        <dbReference type="Proteomes" id="UP000039324"/>
    </source>
</evidence>
<name>A0A0G4IJP4_PLABS</name>
<dbReference type="Proteomes" id="UP000290189">
    <property type="component" value="Unassembled WGS sequence"/>
</dbReference>
<feature type="region of interest" description="Disordered" evidence="1">
    <location>
        <begin position="1"/>
        <end position="46"/>
    </location>
</feature>
<evidence type="ECO:0000256" key="1">
    <source>
        <dbReference type="SAM" id="MobiDB-lite"/>
    </source>
</evidence>
<evidence type="ECO:0000313" key="3">
    <source>
        <dbReference type="EMBL" id="SPQ96253.1"/>
    </source>
</evidence>
<protein>
    <recommendedName>
        <fullName evidence="6">Roadblock/LAMTOR2 domain-containing protein</fullName>
    </recommendedName>
</protein>
<dbReference type="SUPFAM" id="SSF103196">
    <property type="entry name" value="Roadblock/LC7 domain"/>
    <property type="match status" value="1"/>
</dbReference>
<dbReference type="GO" id="GO:0005085">
    <property type="term" value="F:guanyl-nucleotide exchange factor activity"/>
    <property type="evidence" value="ECO:0007669"/>
    <property type="project" value="InterPro"/>
</dbReference>
<dbReference type="AlphaFoldDB" id="A0A0G4IJP4"/>
<dbReference type="InterPro" id="IPR037587">
    <property type="entry name" value="LAMTOR2-like"/>
</dbReference>
<dbReference type="Proteomes" id="UP000039324">
    <property type="component" value="Unassembled WGS sequence"/>
</dbReference>
<dbReference type="GO" id="GO:0032008">
    <property type="term" value="P:positive regulation of TOR signaling"/>
    <property type="evidence" value="ECO:0007669"/>
    <property type="project" value="InterPro"/>
</dbReference>
<reference evidence="2 4" key="1">
    <citation type="submission" date="2015-02" db="EMBL/GenBank/DDBJ databases">
        <authorList>
            <person name="Chooi Y.-H."/>
        </authorList>
    </citation>
    <scope>NUCLEOTIDE SEQUENCE [LARGE SCALE GENOMIC DNA]</scope>
    <source>
        <strain evidence="2">E3</strain>
    </source>
</reference>
<keyword evidence="3" id="KW-0496">Mitochondrion</keyword>
<reference evidence="3 5" key="2">
    <citation type="submission" date="2018-03" db="EMBL/GenBank/DDBJ databases">
        <authorList>
            <person name="Fogelqvist J."/>
        </authorList>
    </citation>
    <scope>NUCLEOTIDE SEQUENCE [LARGE SCALE GENOMIC DNA]</scope>
</reference>
<gene>
    <name evidence="2" type="ORF">PBRA_004066</name>
    <name evidence="3" type="ORF">PLBR_LOCUS3468</name>
</gene>
<dbReference type="OrthoDB" id="271745at2759"/>
<dbReference type="PANTHER" id="PTHR13323">
    <property type="entry name" value="LATE ENDOSOMAL/LYSOSOMAL MP1 INTERACTING PROTEIN"/>
    <property type="match status" value="1"/>
</dbReference>
<organism evidence="2 4">
    <name type="scientific">Plasmodiophora brassicae</name>
    <name type="common">Clubroot disease agent</name>
    <dbReference type="NCBI Taxonomy" id="37360"/>
    <lineage>
        <taxon>Eukaryota</taxon>
        <taxon>Sar</taxon>
        <taxon>Rhizaria</taxon>
        <taxon>Endomyxa</taxon>
        <taxon>Phytomyxea</taxon>
        <taxon>Plasmodiophorida</taxon>
        <taxon>Plasmodiophoridae</taxon>
        <taxon>Plasmodiophora</taxon>
    </lineage>
</organism>
<proteinExistence type="predicted"/>
<dbReference type="EMBL" id="OVEO01000005">
    <property type="protein sequence ID" value="SPQ96253.1"/>
    <property type="molecule type" value="Genomic_DNA"/>
</dbReference>
<evidence type="ECO:0000313" key="5">
    <source>
        <dbReference type="Proteomes" id="UP000290189"/>
    </source>
</evidence>
<geneLocation type="mitochondrion" evidence="3"/>
<dbReference type="GO" id="GO:0060090">
    <property type="term" value="F:molecular adaptor activity"/>
    <property type="evidence" value="ECO:0007669"/>
    <property type="project" value="InterPro"/>
</dbReference>
<dbReference type="Gene3D" id="3.30.450.30">
    <property type="entry name" value="Dynein light chain 2a, cytoplasmic"/>
    <property type="match status" value="1"/>
</dbReference>
<evidence type="ECO:0000313" key="2">
    <source>
        <dbReference type="EMBL" id="CEO95300.1"/>
    </source>
</evidence>
<keyword evidence="4" id="KW-1185">Reference proteome</keyword>
<sequence length="174" mass="18341">MAVLNESHSKGGAADMERDAEASAEEVGSGGTAGTADRASSADDGDGRSFVKWSVLQDALERSCVDGVQCCFLMKPDGSLLAFAGDRSSEKVVGGIVSLIWQCYDMDGREALASSQLRSVSIDCDAGKLVVAPVASFLFGMCTDQTTPAGLVRQQLTAFKTFLDDAFCQFPHPE</sequence>
<accession>A0A0G4IJP4</accession>
<dbReference type="EMBL" id="CDSF01000013">
    <property type="protein sequence ID" value="CEO95300.1"/>
    <property type="molecule type" value="Genomic_DNA"/>
</dbReference>
<dbReference type="STRING" id="37360.A0A0G4IJP4"/>